<evidence type="ECO:0000256" key="6">
    <source>
        <dbReference type="SAM" id="Phobius"/>
    </source>
</evidence>
<evidence type="ECO:0000256" key="3">
    <source>
        <dbReference type="ARBA" id="ARBA00022989"/>
    </source>
</evidence>
<name>A0A9N9YG65_9HYPO</name>
<keyword evidence="9" id="KW-1185">Reference proteome</keyword>
<feature type="transmembrane region" description="Helical" evidence="6">
    <location>
        <begin position="75"/>
        <end position="95"/>
    </location>
</feature>
<feature type="domain" description="MARVEL" evidence="7">
    <location>
        <begin position="14"/>
        <end position="106"/>
    </location>
</feature>
<evidence type="ECO:0000259" key="7">
    <source>
        <dbReference type="Pfam" id="PF01284"/>
    </source>
</evidence>
<sequence>MAHEKSGTTHKVLSILFRLGELISAIIVVAILGRFSWLIHPAHVSVDGRIIYTMVVASLGIVFSLLFIVPITALFLSFPFDFIMFIMWLIAFCLLETRTGTNTCTSSWFSNYWGYYWGRFWHRGPIGTGIYVSKQYGKMSKKTPVEVQKQEMAAAHGEGPRDGVPAPVAV</sequence>
<feature type="transmembrane region" description="Helical" evidence="6">
    <location>
        <begin position="50"/>
        <end position="69"/>
    </location>
</feature>
<dbReference type="OrthoDB" id="4074965at2759"/>
<keyword evidence="4 6" id="KW-0472">Membrane</keyword>
<reference evidence="8" key="1">
    <citation type="submission" date="2021-10" db="EMBL/GenBank/DDBJ databases">
        <authorList>
            <person name="Piombo E."/>
        </authorList>
    </citation>
    <scope>NUCLEOTIDE SEQUENCE</scope>
</reference>
<dbReference type="PANTHER" id="PTHR39608">
    <property type="entry name" value="INTEGRAL MEMBRANE PROTEIN (AFU_ORTHOLOGUE AFUA_5G08640)"/>
    <property type="match status" value="1"/>
</dbReference>
<evidence type="ECO:0000256" key="1">
    <source>
        <dbReference type="ARBA" id="ARBA00004141"/>
    </source>
</evidence>
<gene>
    <name evidence="8" type="ORF">CRHIZ90672A_00018209</name>
</gene>
<comment type="subcellular location">
    <subcellularLocation>
        <location evidence="1">Membrane</location>
        <topology evidence="1">Multi-pass membrane protein</topology>
    </subcellularLocation>
</comment>
<evidence type="ECO:0000313" key="9">
    <source>
        <dbReference type="Proteomes" id="UP000696573"/>
    </source>
</evidence>
<dbReference type="GO" id="GO:0016020">
    <property type="term" value="C:membrane"/>
    <property type="evidence" value="ECO:0007669"/>
    <property type="project" value="UniProtKB-SubCell"/>
</dbReference>
<protein>
    <recommendedName>
        <fullName evidence="7">MARVEL domain-containing protein</fullName>
    </recommendedName>
</protein>
<dbReference type="Pfam" id="PF01284">
    <property type="entry name" value="MARVEL"/>
    <property type="match status" value="1"/>
</dbReference>
<organism evidence="8 9">
    <name type="scientific">Clonostachys rhizophaga</name>
    <dbReference type="NCBI Taxonomy" id="160324"/>
    <lineage>
        <taxon>Eukaryota</taxon>
        <taxon>Fungi</taxon>
        <taxon>Dikarya</taxon>
        <taxon>Ascomycota</taxon>
        <taxon>Pezizomycotina</taxon>
        <taxon>Sordariomycetes</taxon>
        <taxon>Hypocreomycetidae</taxon>
        <taxon>Hypocreales</taxon>
        <taxon>Bionectriaceae</taxon>
        <taxon>Clonostachys</taxon>
    </lineage>
</organism>
<feature type="transmembrane region" description="Helical" evidence="6">
    <location>
        <begin position="15"/>
        <end position="38"/>
    </location>
</feature>
<proteinExistence type="predicted"/>
<keyword evidence="2 6" id="KW-0812">Transmembrane</keyword>
<dbReference type="InterPro" id="IPR008253">
    <property type="entry name" value="Marvel"/>
</dbReference>
<dbReference type="EMBL" id="CABFNQ020000602">
    <property type="protein sequence ID" value="CAH0019988.1"/>
    <property type="molecule type" value="Genomic_DNA"/>
</dbReference>
<accession>A0A9N9YG65</accession>
<comment type="caution">
    <text evidence="8">The sequence shown here is derived from an EMBL/GenBank/DDBJ whole genome shotgun (WGS) entry which is preliminary data.</text>
</comment>
<feature type="region of interest" description="Disordered" evidence="5">
    <location>
        <begin position="151"/>
        <end position="170"/>
    </location>
</feature>
<evidence type="ECO:0000313" key="8">
    <source>
        <dbReference type="EMBL" id="CAH0019988.1"/>
    </source>
</evidence>
<dbReference type="AlphaFoldDB" id="A0A9N9YG65"/>
<keyword evidence="3 6" id="KW-1133">Transmembrane helix</keyword>
<dbReference type="PANTHER" id="PTHR39608:SF1">
    <property type="entry name" value="INTEGRAL MEMBRANE PROTEIN (AFU_ORTHOLOGUE AFUA_5G08640)"/>
    <property type="match status" value="1"/>
</dbReference>
<dbReference type="Proteomes" id="UP000696573">
    <property type="component" value="Unassembled WGS sequence"/>
</dbReference>
<evidence type="ECO:0000256" key="5">
    <source>
        <dbReference type="SAM" id="MobiDB-lite"/>
    </source>
</evidence>
<evidence type="ECO:0000256" key="4">
    <source>
        <dbReference type="ARBA" id="ARBA00023136"/>
    </source>
</evidence>
<evidence type="ECO:0000256" key="2">
    <source>
        <dbReference type="ARBA" id="ARBA00022692"/>
    </source>
</evidence>